<reference evidence="1 2" key="1">
    <citation type="submission" date="2023-11" db="EMBL/GenBank/DDBJ databases">
        <title>Peredibacter starrii A3.12.</title>
        <authorList>
            <person name="Mitchell R.J."/>
        </authorList>
    </citation>
    <scope>NUCLEOTIDE SEQUENCE [LARGE SCALE GENOMIC DNA]</scope>
    <source>
        <strain evidence="1 2">A3.12</strain>
    </source>
</reference>
<dbReference type="AlphaFoldDB" id="A0AAX4HS75"/>
<name>A0AAX4HS75_9BACT</name>
<dbReference type="KEGG" id="psti:SOO65_05680"/>
<dbReference type="RefSeq" id="WP_321398234.1">
    <property type="nucleotide sequence ID" value="NZ_CP139487.1"/>
</dbReference>
<sequence>MKTAIAIDSLLSRDDSIFLLEMVLNIYPNSEIYTIAHKQGGILGQIETRPIVSSFLTHKAKDISVFKKNFWIMPSAVKAIPLHSSIEKVIVLSRGYIHGLTLPSHVERFLYIMDWGLIDQANLGFQKLFAPYVNDWREKALRNYPKIAVSSETLKTFLELPNAEVIAPTYRTEEYPFVRDEDHNFMFTHHLIYTHDLTVAEFRTIAKVLLSKGETVRIMGPDAHLESVKKEFPALEFAGDHCEATSALYSHQAKAIWDFSKNFFPSKAFGAFATGRPAVVRDLKLNREYLTTGAHFLKDFSEASIAAIREEVEGSYMSQDRKVLRRLGLKWNERLFKSRMVKFLDRRAES</sequence>
<proteinExistence type="predicted"/>
<dbReference type="EMBL" id="CP139487">
    <property type="protein sequence ID" value="WPU66231.1"/>
    <property type="molecule type" value="Genomic_DNA"/>
</dbReference>
<accession>A0AAX4HS75</accession>
<organism evidence="1 2">
    <name type="scientific">Peredibacter starrii</name>
    <dbReference type="NCBI Taxonomy" id="28202"/>
    <lineage>
        <taxon>Bacteria</taxon>
        <taxon>Pseudomonadati</taxon>
        <taxon>Bdellovibrionota</taxon>
        <taxon>Bacteriovoracia</taxon>
        <taxon>Bacteriovoracales</taxon>
        <taxon>Bacteriovoracaceae</taxon>
        <taxon>Peredibacter</taxon>
    </lineage>
</organism>
<evidence type="ECO:0000313" key="1">
    <source>
        <dbReference type="EMBL" id="WPU66231.1"/>
    </source>
</evidence>
<gene>
    <name evidence="1" type="ORF">SOO65_05680</name>
</gene>
<dbReference type="Proteomes" id="UP001324634">
    <property type="component" value="Chromosome"/>
</dbReference>
<protein>
    <submittedName>
        <fullName evidence="1">Uncharacterized protein</fullName>
    </submittedName>
</protein>
<evidence type="ECO:0000313" key="2">
    <source>
        <dbReference type="Proteomes" id="UP001324634"/>
    </source>
</evidence>
<keyword evidence="2" id="KW-1185">Reference proteome</keyword>